<evidence type="ECO:0000313" key="2">
    <source>
        <dbReference type="Proteomes" id="UP000013097"/>
    </source>
</evidence>
<dbReference type="RefSeq" id="WP_002599685.1">
    <property type="nucleotide sequence ID" value="NZ_KB850959.1"/>
</dbReference>
<dbReference type="AlphaFoldDB" id="N9W907"/>
<comment type="caution">
    <text evidence="1">The sequence shown here is derived from an EMBL/GenBank/DDBJ whole genome shotgun (WGS) entry which is preliminary data.</text>
</comment>
<organism evidence="1 2">
    <name type="scientific">Clostridium thermobutyricum</name>
    <dbReference type="NCBI Taxonomy" id="29372"/>
    <lineage>
        <taxon>Bacteria</taxon>
        <taxon>Bacillati</taxon>
        <taxon>Bacillota</taxon>
        <taxon>Clostridia</taxon>
        <taxon>Eubacteriales</taxon>
        <taxon>Clostridiaceae</taxon>
        <taxon>Clostridium</taxon>
    </lineage>
</organism>
<dbReference type="EMBL" id="AGYT01000022">
    <property type="protein sequence ID" value="ENY99359.1"/>
    <property type="molecule type" value="Genomic_DNA"/>
</dbReference>
<dbReference type="HOGENOM" id="CLU_2877875_0_0_9"/>
<dbReference type="PATRIC" id="fig|999411.4.peg.3160"/>
<keyword evidence="2" id="KW-1185">Reference proteome</keyword>
<proteinExistence type="predicted"/>
<dbReference type="Proteomes" id="UP000013097">
    <property type="component" value="Unassembled WGS sequence"/>
</dbReference>
<protein>
    <submittedName>
        <fullName evidence="1">Uncharacterized protein</fullName>
    </submittedName>
</protein>
<evidence type="ECO:0000313" key="1">
    <source>
        <dbReference type="EMBL" id="ENY99359.1"/>
    </source>
</evidence>
<sequence length="63" mass="7331">MSLSKSKILEIERNLASIVQARENICMLIKQNCKECPLDVQDKCSDLNLSEFDFKNNKWIDNI</sequence>
<accession>N9W907</accession>
<name>N9W907_9CLOT</name>
<reference evidence="1 2" key="1">
    <citation type="submission" date="2013-01" db="EMBL/GenBank/DDBJ databases">
        <title>The Genome Sequence of Clostridium colicanis 209318.</title>
        <authorList>
            <consortium name="The Broad Institute Genome Sequencing Platform"/>
            <person name="Earl A."/>
            <person name="Ward D."/>
            <person name="Feldgarden M."/>
            <person name="Gevers D."/>
            <person name="Courvalin P."/>
            <person name="Lambert T."/>
            <person name="Walker B."/>
            <person name="Young S.K."/>
            <person name="Zeng Q."/>
            <person name="Gargeya S."/>
            <person name="Fitzgerald M."/>
            <person name="Haas B."/>
            <person name="Abouelleil A."/>
            <person name="Alvarado L."/>
            <person name="Arachchi H.M."/>
            <person name="Berlin A.M."/>
            <person name="Chapman S.B."/>
            <person name="Dewar J."/>
            <person name="Goldberg J."/>
            <person name="Griggs A."/>
            <person name="Gujja S."/>
            <person name="Hansen M."/>
            <person name="Howarth C."/>
            <person name="Imamovic A."/>
            <person name="Larimer J."/>
            <person name="McCowan C."/>
            <person name="Murphy C."/>
            <person name="Neiman D."/>
            <person name="Pearson M."/>
            <person name="Priest M."/>
            <person name="Roberts A."/>
            <person name="Saif S."/>
            <person name="Shea T."/>
            <person name="Sisk P."/>
            <person name="Sykes S."/>
            <person name="Wortman J."/>
            <person name="Nusbaum C."/>
            <person name="Birren B."/>
        </authorList>
    </citation>
    <scope>NUCLEOTIDE SEQUENCE [LARGE SCALE GENOMIC DNA]</scope>
    <source>
        <strain evidence="1 2">209318</strain>
    </source>
</reference>
<gene>
    <name evidence="1" type="ORF">HMPREF1092_03245</name>
</gene>